<gene>
    <name evidence="2" type="ORF">PA7_41300</name>
</gene>
<evidence type="ECO:0000313" key="3">
    <source>
        <dbReference type="Proteomes" id="UP000321328"/>
    </source>
</evidence>
<dbReference type="SUPFAM" id="SSF52091">
    <property type="entry name" value="SpoIIaa-like"/>
    <property type="match status" value="1"/>
</dbReference>
<dbReference type="PROSITE" id="PS50801">
    <property type="entry name" value="STAS"/>
    <property type="match status" value="1"/>
</dbReference>
<evidence type="ECO:0000313" key="2">
    <source>
        <dbReference type="EMBL" id="GEL20293.1"/>
    </source>
</evidence>
<comment type="caution">
    <text evidence="2">The sequence shown here is derived from an EMBL/GenBank/DDBJ whole genome shotgun (WGS) entry which is preliminary data.</text>
</comment>
<reference evidence="2 3" key="1">
    <citation type="submission" date="2019-07" db="EMBL/GenBank/DDBJ databases">
        <title>Whole genome shotgun sequence of Pseudonocardia asaccharolytica NBRC 16224.</title>
        <authorList>
            <person name="Hosoyama A."/>
            <person name="Uohara A."/>
            <person name="Ohji S."/>
            <person name="Ichikawa N."/>
        </authorList>
    </citation>
    <scope>NUCLEOTIDE SEQUENCE [LARGE SCALE GENOMIC DNA]</scope>
    <source>
        <strain evidence="2 3">NBRC 16224</strain>
    </source>
</reference>
<dbReference type="InterPro" id="IPR002645">
    <property type="entry name" value="STAS_dom"/>
</dbReference>
<dbReference type="AlphaFoldDB" id="A0A511D797"/>
<dbReference type="Proteomes" id="UP000321328">
    <property type="component" value="Unassembled WGS sequence"/>
</dbReference>
<dbReference type="InterPro" id="IPR036513">
    <property type="entry name" value="STAS_dom_sf"/>
</dbReference>
<dbReference type="Pfam" id="PF01740">
    <property type="entry name" value="STAS"/>
    <property type="match status" value="1"/>
</dbReference>
<dbReference type="OrthoDB" id="3581432at2"/>
<accession>A0A511D797</accession>
<proteinExistence type="predicted"/>
<keyword evidence="3" id="KW-1185">Reference proteome</keyword>
<protein>
    <recommendedName>
        <fullName evidence="1">STAS domain-containing protein</fullName>
    </recommendedName>
</protein>
<evidence type="ECO:0000259" key="1">
    <source>
        <dbReference type="PROSITE" id="PS50801"/>
    </source>
</evidence>
<organism evidence="2 3">
    <name type="scientific">Pseudonocardia asaccharolytica DSM 44247 = NBRC 16224</name>
    <dbReference type="NCBI Taxonomy" id="1123024"/>
    <lineage>
        <taxon>Bacteria</taxon>
        <taxon>Bacillati</taxon>
        <taxon>Actinomycetota</taxon>
        <taxon>Actinomycetes</taxon>
        <taxon>Pseudonocardiales</taxon>
        <taxon>Pseudonocardiaceae</taxon>
        <taxon>Pseudonocardia</taxon>
    </lineage>
</organism>
<dbReference type="Gene3D" id="3.30.750.24">
    <property type="entry name" value="STAS domain"/>
    <property type="match status" value="1"/>
</dbReference>
<dbReference type="CDD" id="cd07043">
    <property type="entry name" value="STAS_anti-anti-sigma_factors"/>
    <property type="match status" value="1"/>
</dbReference>
<name>A0A511D797_9PSEU</name>
<dbReference type="RefSeq" id="WP_028931106.1">
    <property type="nucleotide sequence ID" value="NZ_AUII01000020.1"/>
</dbReference>
<dbReference type="EMBL" id="BJVI01000064">
    <property type="protein sequence ID" value="GEL20293.1"/>
    <property type="molecule type" value="Genomic_DNA"/>
</dbReference>
<feature type="domain" description="STAS" evidence="1">
    <location>
        <begin position="19"/>
        <end position="136"/>
    </location>
</feature>
<sequence>MGMLDHHERRTIGSTNKWIISSVQPDRDHALLTVTGMLDQESAAELRQRATGLLVAGARYLVVDLSQAYGAHPGILGLLAAASRRLTARQGWLKLTGAGPAVMEKLDEASLSDLFTIYRAATCRGDNGVDDASGSECVTRHPVA</sequence>